<reference evidence="5" key="1">
    <citation type="submission" date="2021-03" db="EMBL/GenBank/DDBJ databases">
        <title>Comparative genomics and phylogenomic investigation of the class Geoglossomycetes provide insights into ecological specialization and systematics.</title>
        <authorList>
            <person name="Melie T."/>
            <person name="Pirro S."/>
            <person name="Miller A.N."/>
            <person name="Quandt A."/>
        </authorList>
    </citation>
    <scope>NUCLEOTIDE SEQUENCE</scope>
    <source>
        <strain evidence="5">GBOQ0MN5Z8</strain>
    </source>
</reference>
<evidence type="ECO:0000259" key="4">
    <source>
        <dbReference type="PROSITE" id="PS51388"/>
    </source>
</evidence>
<proteinExistence type="predicted"/>
<dbReference type="Gene3D" id="3.40.50.300">
    <property type="entry name" value="P-loop containing nucleotide triphosphate hydrolases"/>
    <property type="match status" value="1"/>
</dbReference>
<dbReference type="InterPro" id="IPR001401">
    <property type="entry name" value="Dynamin_GTPase"/>
</dbReference>
<evidence type="ECO:0000256" key="3">
    <source>
        <dbReference type="SAM" id="MobiDB-lite"/>
    </source>
</evidence>
<dbReference type="GO" id="GO:0006897">
    <property type="term" value="P:endocytosis"/>
    <property type="evidence" value="ECO:0007669"/>
    <property type="project" value="TreeGrafter"/>
</dbReference>
<dbReference type="InterPro" id="IPR020850">
    <property type="entry name" value="GED_dom"/>
</dbReference>
<dbReference type="EMBL" id="JAGHQL010000067">
    <property type="protein sequence ID" value="KAH0541847.1"/>
    <property type="molecule type" value="Genomic_DNA"/>
</dbReference>
<dbReference type="GO" id="GO:0048312">
    <property type="term" value="P:intracellular distribution of mitochondria"/>
    <property type="evidence" value="ECO:0007669"/>
    <property type="project" value="TreeGrafter"/>
</dbReference>
<dbReference type="PROSITE" id="PS51388">
    <property type="entry name" value="GED"/>
    <property type="match status" value="1"/>
</dbReference>
<name>A0A9P8I930_9PEZI</name>
<keyword evidence="2" id="KW-0342">GTP-binding</keyword>
<dbReference type="SMART" id="SM00053">
    <property type="entry name" value="DYNc"/>
    <property type="match status" value="1"/>
</dbReference>
<dbReference type="AlphaFoldDB" id="A0A9P8I930"/>
<accession>A0A9P8I930</accession>
<dbReference type="GO" id="GO:0005739">
    <property type="term" value="C:mitochondrion"/>
    <property type="evidence" value="ECO:0007669"/>
    <property type="project" value="TreeGrafter"/>
</dbReference>
<dbReference type="GO" id="GO:0016559">
    <property type="term" value="P:peroxisome fission"/>
    <property type="evidence" value="ECO:0007669"/>
    <property type="project" value="TreeGrafter"/>
</dbReference>
<dbReference type="GO" id="GO:0003924">
    <property type="term" value="F:GTPase activity"/>
    <property type="evidence" value="ECO:0007669"/>
    <property type="project" value="InterPro"/>
</dbReference>
<evidence type="ECO:0000313" key="5">
    <source>
        <dbReference type="EMBL" id="KAH0541847.1"/>
    </source>
</evidence>
<evidence type="ECO:0000313" key="6">
    <source>
        <dbReference type="Proteomes" id="UP000698800"/>
    </source>
</evidence>
<dbReference type="GO" id="GO:0000266">
    <property type="term" value="P:mitochondrial fission"/>
    <property type="evidence" value="ECO:0007669"/>
    <property type="project" value="TreeGrafter"/>
</dbReference>
<dbReference type="InterPro" id="IPR027417">
    <property type="entry name" value="P-loop_NTPase"/>
</dbReference>
<feature type="compositionally biased region" description="Polar residues" evidence="3">
    <location>
        <begin position="15"/>
        <end position="25"/>
    </location>
</feature>
<dbReference type="SUPFAM" id="SSF52540">
    <property type="entry name" value="P-loop containing nucleoside triphosphate hydrolases"/>
    <property type="match status" value="1"/>
</dbReference>
<dbReference type="InterPro" id="IPR045063">
    <property type="entry name" value="Dynamin_N"/>
</dbReference>
<dbReference type="PANTHER" id="PTHR11566">
    <property type="entry name" value="DYNAMIN"/>
    <property type="match status" value="1"/>
</dbReference>
<feature type="domain" description="GED" evidence="4">
    <location>
        <begin position="600"/>
        <end position="692"/>
    </location>
</feature>
<evidence type="ECO:0000256" key="2">
    <source>
        <dbReference type="ARBA" id="ARBA00023134"/>
    </source>
</evidence>
<dbReference type="Gene3D" id="1.20.120.1240">
    <property type="entry name" value="Dynamin, middle domain"/>
    <property type="match status" value="1"/>
</dbReference>
<comment type="caution">
    <text evidence="5">The sequence shown here is derived from an EMBL/GenBank/DDBJ whole genome shotgun (WGS) entry which is preliminary data.</text>
</comment>
<dbReference type="PANTHER" id="PTHR11566:SF21">
    <property type="entry name" value="DYNAMIN RELATED PROTEIN 1, ISOFORM A"/>
    <property type="match status" value="1"/>
</dbReference>
<dbReference type="GO" id="GO:0005525">
    <property type="term" value="F:GTP binding"/>
    <property type="evidence" value="ECO:0007669"/>
    <property type="project" value="InterPro"/>
</dbReference>
<dbReference type="InterPro" id="IPR000375">
    <property type="entry name" value="Dynamin_stalk"/>
</dbReference>
<dbReference type="Proteomes" id="UP000698800">
    <property type="component" value="Unassembled WGS sequence"/>
</dbReference>
<protein>
    <recommendedName>
        <fullName evidence="4">GED domain-containing protein</fullName>
    </recommendedName>
</protein>
<dbReference type="OrthoDB" id="415706at2759"/>
<gene>
    <name evidence="5" type="ORF">FGG08_003731</name>
</gene>
<keyword evidence="6" id="KW-1185">Reference proteome</keyword>
<keyword evidence="1" id="KW-0547">Nucleotide-binding</keyword>
<sequence length="692" mass="76110">MASDKSRPAIPVKSQPATNGGQNVPLSADPFQGRDDQGTLDMIDQLIECGINKSIGIPQAKTINVSIFEDPPARAVGLDAFARTLPSLTSAEFEKLIKEASTLLGVAQPGEPGFGKSSSKNFSSSTLKIEITGPGRTPFTIVDLPGLFHASTNLQKRSEIAEIKSMVNSYITDPGTIIVGVMHGFSNVATQEIFEMARETDPHGLRTVGVITKCDIVSDTTEILKLTRGEIFPLRKHGWFVVRNRGPKELGEVGGFFISNEERHSLETSLFSGSPWTQIPGTRRGVHALRGSLSSLLLKHSRSKLPGIEKEVNLLISQAALELKELGESRDGADAQRQFLQEIARQFQSAAEDALSGHYSSNPVLKDNELKLRKRISEANGVFSSKMLTSGHAVEFKNVESLLEKLRKRNLANSPATQKPTGRSIPEGAGAPFIEIDGWIREEIADNRGTELPGTPNPEVVPALFRRQTREWASHAQQHFEAIQAIIQEGTRSLLSVTCKGDNVRQSLEAELFAFNNEAVKAGEKEIVALVQDLREKPLQTNNPQFGLRIKSARQLRFENGLVQYLEASGQLASIHGDPAHLNPQLLFEALHISNSGNLADEIHDNLKAYYDLEVMNFVEFVVKHIVERYVASPIGGLKAFSPSWVGTLSAEELERLASESEETLVKRKEINDLLARLRKARSILTDRRTVH</sequence>
<dbReference type="Pfam" id="PF00350">
    <property type="entry name" value="Dynamin_N"/>
    <property type="match status" value="1"/>
</dbReference>
<dbReference type="GO" id="GO:0008017">
    <property type="term" value="F:microtubule binding"/>
    <property type="evidence" value="ECO:0007669"/>
    <property type="project" value="TreeGrafter"/>
</dbReference>
<dbReference type="Pfam" id="PF01031">
    <property type="entry name" value="Dynamin_M"/>
    <property type="match status" value="1"/>
</dbReference>
<evidence type="ECO:0000256" key="1">
    <source>
        <dbReference type="ARBA" id="ARBA00022741"/>
    </source>
</evidence>
<dbReference type="GO" id="GO:0005874">
    <property type="term" value="C:microtubule"/>
    <property type="evidence" value="ECO:0007669"/>
    <property type="project" value="TreeGrafter"/>
</dbReference>
<dbReference type="InterPro" id="IPR022812">
    <property type="entry name" value="Dynamin"/>
</dbReference>
<dbReference type="GO" id="GO:0016020">
    <property type="term" value="C:membrane"/>
    <property type="evidence" value="ECO:0007669"/>
    <property type="project" value="TreeGrafter"/>
</dbReference>
<organism evidence="5 6">
    <name type="scientific">Glutinoglossum americanum</name>
    <dbReference type="NCBI Taxonomy" id="1670608"/>
    <lineage>
        <taxon>Eukaryota</taxon>
        <taxon>Fungi</taxon>
        <taxon>Dikarya</taxon>
        <taxon>Ascomycota</taxon>
        <taxon>Pezizomycotina</taxon>
        <taxon>Geoglossomycetes</taxon>
        <taxon>Geoglossales</taxon>
        <taxon>Geoglossaceae</taxon>
        <taxon>Glutinoglossum</taxon>
    </lineage>
</organism>
<feature type="region of interest" description="Disordered" evidence="3">
    <location>
        <begin position="1"/>
        <end position="35"/>
    </location>
</feature>